<dbReference type="InterPro" id="IPR006026">
    <property type="entry name" value="Peptidase_Metallo"/>
</dbReference>
<feature type="active site" evidence="6">
    <location>
        <position position="319"/>
    </location>
</feature>
<dbReference type="AlphaFoldDB" id="A0A914IE44"/>
<dbReference type="Pfam" id="PF01400">
    <property type="entry name" value="Astacin"/>
    <property type="match status" value="2"/>
</dbReference>
<dbReference type="GO" id="GO:0004222">
    <property type="term" value="F:metalloendopeptidase activity"/>
    <property type="evidence" value="ECO:0007669"/>
    <property type="project" value="UniProtKB-UniRule"/>
</dbReference>
<keyword evidence="10" id="KW-1185">Reference proteome</keyword>
<evidence type="ECO:0000256" key="3">
    <source>
        <dbReference type="ARBA" id="ARBA00023049"/>
    </source>
</evidence>
<reference evidence="11" key="1">
    <citation type="submission" date="2022-11" db="UniProtKB">
        <authorList>
            <consortium name="WormBaseParasite"/>
        </authorList>
    </citation>
    <scope>IDENTIFICATION</scope>
</reference>
<dbReference type="InterPro" id="IPR001506">
    <property type="entry name" value="Peptidase_M12A"/>
</dbReference>
<dbReference type="Proteomes" id="UP000887572">
    <property type="component" value="Unplaced"/>
</dbReference>
<dbReference type="PROSITE" id="PS50026">
    <property type="entry name" value="EGF_3"/>
    <property type="match status" value="1"/>
</dbReference>
<protein>
    <recommendedName>
        <fullName evidence="7">Metalloendopeptidase</fullName>
        <ecNumber evidence="7">3.4.24.-</ecNumber>
    </recommendedName>
</protein>
<evidence type="ECO:0000259" key="9">
    <source>
        <dbReference type="PROSITE" id="PS51864"/>
    </source>
</evidence>
<evidence type="ECO:0000256" key="4">
    <source>
        <dbReference type="ARBA" id="ARBA00023157"/>
    </source>
</evidence>
<evidence type="ECO:0000256" key="7">
    <source>
        <dbReference type="RuleBase" id="RU361183"/>
    </source>
</evidence>
<dbReference type="SUPFAM" id="SSF55486">
    <property type="entry name" value="Metalloproteases ('zincins'), catalytic domain"/>
    <property type="match status" value="1"/>
</dbReference>
<feature type="domain" description="Peptidase M12A" evidence="9">
    <location>
        <begin position="219"/>
        <end position="388"/>
    </location>
</feature>
<dbReference type="Gene3D" id="3.40.390.10">
    <property type="entry name" value="Collagenase (Catalytic Domain)"/>
    <property type="match status" value="2"/>
</dbReference>
<keyword evidence="4 5" id="KW-1015">Disulfide bond</keyword>
<keyword evidence="5" id="KW-0245">EGF-like domain</keyword>
<feature type="disulfide bond" evidence="5">
    <location>
        <begin position="387"/>
        <end position="397"/>
    </location>
</feature>
<evidence type="ECO:0000256" key="1">
    <source>
        <dbReference type="ARBA" id="ARBA00022723"/>
    </source>
</evidence>
<keyword evidence="2 7" id="KW-0862">Zinc</keyword>
<dbReference type="InterPro" id="IPR024079">
    <property type="entry name" value="MetalloPept_cat_dom_sf"/>
</dbReference>
<keyword evidence="7" id="KW-0378">Hydrolase</keyword>
<dbReference type="InterPro" id="IPR000742">
    <property type="entry name" value="EGF"/>
</dbReference>
<evidence type="ECO:0000256" key="2">
    <source>
        <dbReference type="ARBA" id="ARBA00022833"/>
    </source>
</evidence>
<evidence type="ECO:0000259" key="8">
    <source>
        <dbReference type="PROSITE" id="PS50026"/>
    </source>
</evidence>
<dbReference type="SMART" id="SM00042">
    <property type="entry name" value="CUB"/>
    <property type="match status" value="1"/>
</dbReference>
<name>A0A914IE44_GLORO</name>
<dbReference type="PANTHER" id="PTHR10127">
    <property type="entry name" value="DISCOIDIN, CUB, EGF, LAMININ , AND ZINC METALLOPROTEASE DOMAIN CONTAINING"/>
    <property type="match status" value="1"/>
</dbReference>
<dbReference type="GO" id="GO:0006508">
    <property type="term" value="P:proteolysis"/>
    <property type="evidence" value="ECO:0007669"/>
    <property type="project" value="UniProtKB-KW"/>
</dbReference>
<comment type="cofactor">
    <cofactor evidence="7">
        <name>Zn(2+)</name>
        <dbReference type="ChEBI" id="CHEBI:29105"/>
    </cofactor>
    <text evidence="7">Binds 1 zinc ion per subunit.</text>
</comment>
<dbReference type="WBParaSite" id="Gr19_v10_g9383.t1">
    <property type="protein sequence ID" value="Gr19_v10_g9383.t1"/>
    <property type="gene ID" value="Gr19_v10_g9383"/>
</dbReference>
<keyword evidence="7" id="KW-0645">Protease</keyword>
<dbReference type="PROSITE" id="PS00022">
    <property type="entry name" value="EGF_1"/>
    <property type="match status" value="1"/>
</dbReference>
<dbReference type="GO" id="GO:0008270">
    <property type="term" value="F:zinc ion binding"/>
    <property type="evidence" value="ECO:0007669"/>
    <property type="project" value="InterPro"/>
</dbReference>
<dbReference type="EC" id="3.4.24.-" evidence="7"/>
<organism evidence="10 11">
    <name type="scientific">Globodera rostochiensis</name>
    <name type="common">Golden nematode worm</name>
    <name type="synonym">Heterodera rostochiensis</name>
    <dbReference type="NCBI Taxonomy" id="31243"/>
    <lineage>
        <taxon>Eukaryota</taxon>
        <taxon>Metazoa</taxon>
        <taxon>Ecdysozoa</taxon>
        <taxon>Nematoda</taxon>
        <taxon>Chromadorea</taxon>
        <taxon>Rhabditida</taxon>
        <taxon>Tylenchina</taxon>
        <taxon>Tylenchomorpha</taxon>
        <taxon>Tylenchoidea</taxon>
        <taxon>Heteroderidae</taxon>
        <taxon>Heteroderinae</taxon>
        <taxon>Globodera</taxon>
    </lineage>
</organism>
<dbReference type="PRINTS" id="PR00480">
    <property type="entry name" value="ASTACIN"/>
</dbReference>
<comment type="caution">
    <text evidence="5">Lacks conserved residue(s) required for the propagation of feature annotation.</text>
</comment>
<evidence type="ECO:0000313" key="11">
    <source>
        <dbReference type="WBParaSite" id="Gr19_v10_g9383.t1"/>
    </source>
</evidence>
<sequence>MVRKKMCISSLISRTLMPRIVMLVVVFCIGILLQNNLVNAGACLSSGDAAHAAQNFCSKFDEKNCSNKKYETKKWIINCEWTKGGYKSLEGFDVVRGCINAQLINGSPIWNEQKSSTDNKIFETAVIESEEQTELKQLLSKIKIAALKNIKKYSDGIPTKSTEDRAKTSDYDDDSILSINDQILGQLFEGDILLSVPQAKQILLEIEYEDHQNKRIPRQADPTPESLWTNLTIPYTFHPDFKNDSKLINVVKIGLSHVESLTCIRFEAYENNTELVESGKDFLEYFRSTGCWSPVGRHGGAQRISIGSGCDRLDIVAHETLHSLAENSDNMGLPYDIGSTMHYPSKGFSKDRKSYTILTKDSNFQQTMGFRGGLSFKDARMINKRYCQKSCQEELECYNHGYTDPNNCLQCRCPEGYSGNFCQETPISNSPNCKNVGFLMAGAWEGSITTGQLYAGSECYWRIIPQLPKQRIEISISKLEFPCTDLCTSYLEVKAKRDKISTGARLCCGSPKTIYGDVDTEIILILKVSENINGTFQGAELDYKTVNASITVPVVTQTLLPTTPIKPENGTAPSSLIQITPLASIGLANGIN</sequence>
<dbReference type="InterPro" id="IPR000859">
    <property type="entry name" value="CUB_dom"/>
</dbReference>
<dbReference type="PROSITE" id="PS01186">
    <property type="entry name" value="EGF_2"/>
    <property type="match status" value="1"/>
</dbReference>
<dbReference type="SMART" id="SM00235">
    <property type="entry name" value="ZnMc"/>
    <property type="match status" value="1"/>
</dbReference>
<evidence type="ECO:0000313" key="10">
    <source>
        <dbReference type="Proteomes" id="UP000887572"/>
    </source>
</evidence>
<proteinExistence type="predicted"/>
<keyword evidence="1 7" id="KW-0479">Metal-binding</keyword>
<accession>A0A914IE44</accession>
<evidence type="ECO:0000256" key="5">
    <source>
        <dbReference type="PROSITE-ProRule" id="PRU00076"/>
    </source>
</evidence>
<feature type="disulfide bond" evidence="5">
    <location>
        <begin position="413"/>
        <end position="422"/>
    </location>
</feature>
<feature type="domain" description="EGF-like" evidence="8">
    <location>
        <begin position="383"/>
        <end position="423"/>
    </location>
</feature>
<keyword evidence="3 7" id="KW-0482">Metalloprotease</keyword>
<dbReference type="PANTHER" id="PTHR10127:SF831">
    <property type="entry name" value="ZINC METALLOPROTEINASE NAS-37"/>
    <property type="match status" value="1"/>
</dbReference>
<evidence type="ECO:0000256" key="6">
    <source>
        <dbReference type="PROSITE-ProRule" id="PRU01211"/>
    </source>
</evidence>
<dbReference type="PROSITE" id="PS51864">
    <property type="entry name" value="ASTACIN"/>
    <property type="match status" value="1"/>
</dbReference>